<comment type="caution">
    <text evidence="2">The sequence shown here is derived from an EMBL/GenBank/DDBJ whole genome shotgun (WGS) entry which is preliminary data.</text>
</comment>
<name>A0ABQ0RV54_9PSEU</name>
<protein>
    <submittedName>
        <fullName evidence="2">Aldolase</fullName>
    </submittedName>
</protein>
<reference evidence="2 3" key="1">
    <citation type="submission" date="2019-06" db="EMBL/GenBank/DDBJ databases">
        <title>Whole genome shotgun sequence of Pseudonocardia saturnea NBRC 14499.</title>
        <authorList>
            <person name="Hosoyama A."/>
            <person name="Uohara A."/>
            <person name="Ohji S."/>
            <person name="Ichikawa N."/>
        </authorList>
    </citation>
    <scope>NUCLEOTIDE SEQUENCE [LARGE SCALE GENOMIC DNA]</scope>
    <source>
        <strain evidence="2 3">NBRC 14499</strain>
    </source>
</reference>
<evidence type="ECO:0000313" key="2">
    <source>
        <dbReference type="EMBL" id="GEC24542.1"/>
    </source>
</evidence>
<sequence>MTTMHPPTHGFAASYDEIRDIRAFSPERIPALLASRRRRPFVPSDGRLMIVAADHPARGSLSAGGRADAMESRPELLGRLVTALSRPGVDGVLGTADILEDLLLLGALEDKVVLSSMNRGGIQGSTFELDDRQTGYAVRDTVDAGFDAIKTLTRIDPDDPGSVRTLELCARVVTEANRAGLVCMVEPFLSRRIDGQVSNDLSPEAVIRSIHIGQGLGGSSAYTWLKLPVVDEMERVMAATTLPTLLLGGDPTAEPEETYASWKAALELPSVRGLIVGRTLLFPEDDDVAAAVDTAVSLVRPQEVQTP</sequence>
<dbReference type="Gene3D" id="3.20.20.70">
    <property type="entry name" value="Aldolase class I"/>
    <property type="match status" value="1"/>
</dbReference>
<keyword evidence="3" id="KW-1185">Reference proteome</keyword>
<dbReference type="InterPro" id="IPR013785">
    <property type="entry name" value="Aldolase_TIM"/>
</dbReference>
<gene>
    <name evidence="2" type="ORF">PSA01_15710</name>
</gene>
<organism evidence="2 3">
    <name type="scientific">Pseudonocardia saturnea</name>
    <dbReference type="NCBI Taxonomy" id="33909"/>
    <lineage>
        <taxon>Bacteria</taxon>
        <taxon>Bacillati</taxon>
        <taxon>Actinomycetota</taxon>
        <taxon>Actinomycetes</taxon>
        <taxon>Pseudonocardiales</taxon>
        <taxon>Pseudonocardiaceae</taxon>
        <taxon>Pseudonocardia</taxon>
    </lineage>
</organism>
<dbReference type="Proteomes" id="UP000320693">
    <property type="component" value="Unassembled WGS sequence"/>
</dbReference>
<evidence type="ECO:0000313" key="3">
    <source>
        <dbReference type="Proteomes" id="UP000320693"/>
    </source>
</evidence>
<dbReference type="InterPro" id="IPR054574">
    <property type="entry name" value="Cgl0159_dom"/>
</dbReference>
<dbReference type="EMBL" id="BJNH01000016">
    <property type="protein sequence ID" value="GEC24542.1"/>
    <property type="molecule type" value="Genomic_DNA"/>
</dbReference>
<accession>A0ABQ0RV54</accession>
<dbReference type="SUPFAM" id="SSF51569">
    <property type="entry name" value="Aldolase"/>
    <property type="match status" value="1"/>
</dbReference>
<dbReference type="Pfam" id="PF22649">
    <property type="entry name" value="Cgl0159"/>
    <property type="match status" value="1"/>
</dbReference>
<proteinExistence type="predicted"/>
<feature type="domain" description="Cgl0159-like" evidence="1">
    <location>
        <begin position="46"/>
        <end position="296"/>
    </location>
</feature>
<evidence type="ECO:0000259" key="1">
    <source>
        <dbReference type="Pfam" id="PF22649"/>
    </source>
</evidence>